<comment type="caution">
    <text evidence="1">The sequence shown here is derived from an EMBL/GenBank/DDBJ whole genome shotgun (WGS) entry which is preliminary data.</text>
</comment>
<proteinExistence type="predicted"/>
<keyword evidence="2" id="KW-1185">Reference proteome</keyword>
<dbReference type="Proteomes" id="UP001497392">
    <property type="component" value="Unassembled WGS sequence"/>
</dbReference>
<sequence>MVKWTMKDAPCSLPQHHAESFWMYKMMNLCYLQMAPEASLLGLIHLAAFRGSISIAQFRVRKGLADVNAAAANTGLTPLMCSALCGDYPDKETGRSDTMRTMLDVLLELGGDLSRVNIVGNDFLAVARLGSCTSVRGAFRQTAVGCYS</sequence>
<reference evidence="1 2" key="1">
    <citation type="submission" date="2024-06" db="EMBL/GenBank/DDBJ databases">
        <authorList>
            <person name="Kraege A."/>
            <person name="Thomma B."/>
        </authorList>
    </citation>
    <scope>NUCLEOTIDE SEQUENCE [LARGE SCALE GENOMIC DNA]</scope>
</reference>
<dbReference type="SUPFAM" id="SSF48403">
    <property type="entry name" value="Ankyrin repeat"/>
    <property type="match status" value="1"/>
</dbReference>
<gene>
    <name evidence="1" type="primary">g10088</name>
    <name evidence="1" type="ORF">VP750_LOCUS9080</name>
</gene>
<dbReference type="EMBL" id="CAXHTA020000017">
    <property type="protein sequence ID" value="CAL5227174.1"/>
    <property type="molecule type" value="Genomic_DNA"/>
</dbReference>
<organism evidence="1 2">
    <name type="scientific">Coccomyxa viridis</name>
    <dbReference type="NCBI Taxonomy" id="1274662"/>
    <lineage>
        <taxon>Eukaryota</taxon>
        <taxon>Viridiplantae</taxon>
        <taxon>Chlorophyta</taxon>
        <taxon>core chlorophytes</taxon>
        <taxon>Trebouxiophyceae</taxon>
        <taxon>Trebouxiophyceae incertae sedis</taxon>
        <taxon>Coccomyxaceae</taxon>
        <taxon>Coccomyxa</taxon>
    </lineage>
</organism>
<dbReference type="Gene3D" id="1.25.40.20">
    <property type="entry name" value="Ankyrin repeat-containing domain"/>
    <property type="match status" value="1"/>
</dbReference>
<name>A0ABP1G4H0_9CHLO</name>
<evidence type="ECO:0000313" key="1">
    <source>
        <dbReference type="EMBL" id="CAL5227174.1"/>
    </source>
</evidence>
<dbReference type="InterPro" id="IPR036770">
    <property type="entry name" value="Ankyrin_rpt-contain_sf"/>
</dbReference>
<evidence type="ECO:0000313" key="2">
    <source>
        <dbReference type="Proteomes" id="UP001497392"/>
    </source>
</evidence>
<accession>A0ABP1G4H0</accession>
<protein>
    <submittedName>
        <fullName evidence="1">G10088 protein</fullName>
    </submittedName>
</protein>